<proteinExistence type="predicted"/>
<sequence length="279" mass="31865">MIDLTLFEDSIKFPSYDVIKTHFGYFFNQLLADNELKDVDKERCLNTLCGIKAGMSPELFHQESNNVFFYTNKLLGVECHVVDNLNPFVRISDAAAFISWISEITGIVASNTSAKVKELMYARDDDARRLLLKSFLNNKAVKSSYENEKNCLKYFGLETWAGKDGPKLRDAYLTFYKGIQWSFPMPSSEDIFANQIAIQKLPCRAGIMGASKKIIFTHKLSADYNVRKPTSFDAGFYEQFLPNGLTKPLDSCMTETGFEEFVHTPNQFFNINPNLYETF</sequence>
<evidence type="ECO:0000313" key="2">
    <source>
        <dbReference type="Proteomes" id="UP000189739"/>
    </source>
</evidence>
<evidence type="ECO:0000313" key="1">
    <source>
        <dbReference type="EMBL" id="OOQ58277.1"/>
    </source>
</evidence>
<reference evidence="1 2" key="1">
    <citation type="submission" date="2016-07" db="EMBL/GenBank/DDBJ databases">
        <title>Genomic analysis of zinc-resistant bacterium Mucilaginibacter pedocola TBZ30.</title>
        <authorList>
            <person name="Huang J."/>
            <person name="Tang J."/>
        </authorList>
    </citation>
    <scope>NUCLEOTIDE SEQUENCE [LARGE SCALE GENOMIC DNA]</scope>
    <source>
        <strain evidence="1 2">TBZ30</strain>
    </source>
</reference>
<gene>
    <name evidence="1" type="ORF">BC343_11625</name>
</gene>
<dbReference type="OrthoDB" id="9851372at2"/>
<protein>
    <submittedName>
        <fullName evidence="1">Uncharacterized protein</fullName>
    </submittedName>
</protein>
<dbReference type="Proteomes" id="UP000189739">
    <property type="component" value="Unassembled WGS sequence"/>
</dbReference>
<keyword evidence="2" id="KW-1185">Reference proteome</keyword>
<accession>A0A1S9PBV1</accession>
<comment type="caution">
    <text evidence="1">The sequence shown here is derived from an EMBL/GenBank/DDBJ whole genome shotgun (WGS) entry which is preliminary data.</text>
</comment>
<dbReference type="EMBL" id="MBTF01000034">
    <property type="protein sequence ID" value="OOQ58277.1"/>
    <property type="molecule type" value="Genomic_DNA"/>
</dbReference>
<name>A0A1S9PBV1_9SPHI</name>
<dbReference type="RefSeq" id="WP_078350025.1">
    <property type="nucleotide sequence ID" value="NZ_MBTF01000034.1"/>
</dbReference>
<dbReference type="AlphaFoldDB" id="A0A1S9PBV1"/>
<dbReference type="STRING" id="1792845.BC343_11625"/>
<organism evidence="1 2">
    <name type="scientific">Mucilaginibacter pedocola</name>
    <dbReference type="NCBI Taxonomy" id="1792845"/>
    <lineage>
        <taxon>Bacteria</taxon>
        <taxon>Pseudomonadati</taxon>
        <taxon>Bacteroidota</taxon>
        <taxon>Sphingobacteriia</taxon>
        <taxon>Sphingobacteriales</taxon>
        <taxon>Sphingobacteriaceae</taxon>
        <taxon>Mucilaginibacter</taxon>
    </lineage>
</organism>